<evidence type="ECO:0000256" key="9">
    <source>
        <dbReference type="ARBA" id="ARBA00023224"/>
    </source>
</evidence>
<evidence type="ECO:0000256" key="2">
    <source>
        <dbReference type="ARBA" id="ARBA00022475"/>
    </source>
</evidence>
<keyword evidence="8 10" id="KW-0325">Glycoprotein</keyword>
<evidence type="ECO:0000256" key="1">
    <source>
        <dbReference type="ARBA" id="ARBA00004651"/>
    </source>
</evidence>
<gene>
    <name evidence="12" type="ORF">H0235_001585</name>
</gene>
<dbReference type="CDD" id="cd15196">
    <property type="entry name" value="7tmA_Vasopressin_Oxytocin"/>
    <property type="match status" value="1"/>
</dbReference>
<dbReference type="PRINTS" id="PR00896">
    <property type="entry name" value="VASOPRESSINR"/>
</dbReference>
<reference evidence="12" key="1">
    <citation type="journal article" date="2020" name="G3 (Bethesda)">
        <title>High-Quality Assemblies for Three Invasive Social Wasps from the &lt;i&gt;Vespula&lt;/i&gt; Genus.</title>
        <authorList>
            <person name="Harrop T.W.R."/>
            <person name="Guhlin J."/>
            <person name="McLaughlin G.M."/>
            <person name="Permina E."/>
            <person name="Stockwell P."/>
            <person name="Gilligan J."/>
            <person name="Le Lec M.F."/>
            <person name="Gruber M.A.M."/>
            <person name="Quinn O."/>
            <person name="Lovegrove M."/>
            <person name="Duncan E.J."/>
            <person name="Remnant E.J."/>
            <person name="Van Eeckhoven J."/>
            <person name="Graham B."/>
            <person name="Knapp R.A."/>
            <person name="Langford K.W."/>
            <person name="Kronenberg Z."/>
            <person name="Press M.O."/>
            <person name="Eacker S.M."/>
            <person name="Wilson-Rankin E.E."/>
            <person name="Purcell J."/>
            <person name="Lester P.J."/>
            <person name="Dearden P.K."/>
        </authorList>
    </citation>
    <scope>NUCLEOTIDE SEQUENCE</scope>
    <source>
        <strain evidence="12">Volc-1</strain>
    </source>
</reference>
<keyword evidence="7 10" id="KW-0675">Receptor</keyword>
<dbReference type="GO" id="GO:0032870">
    <property type="term" value="P:cellular response to hormone stimulus"/>
    <property type="evidence" value="ECO:0007669"/>
    <property type="project" value="TreeGrafter"/>
</dbReference>
<keyword evidence="4 10" id="KW-1133">Transmembrane helix</keyword>
<feature type="transmembrane region" description="Helical" evidence="10">
    <location>
        <begin position="62"/>
        <end position="82"/>
    </location>
</feature>
<comment type="caution">
    <text evidence="12">The sequence shown here is derived from an EMBL/GenBank/DDBJ whole genome shotgun (WGS) entry which is preliminary data.</text>
</comment>
<dbReference type="InterPro" id="IPR017452">
    <property type="entry name" value="GPCR_Rhodpsn_7TM"/>
</dbReference>
<protein>
    <recommendedName>
        <fullName evidence="11">G-protein coupled receptors family 1 profile domain-containing protein</fullName>
    </recommendedName>
</protein>
<name>A0A834PGD2_VESPE</name>
<evidence type="ECO:0000313" key="12">
    <source>
        <dbReference type="EMBL" id="KAF7439194.1"/>
    </source>
</evidence>
<evidence type="ECO:0000256" key="6">
    <source>
        <dbReference type="ARBA" id="ARBA00023136"/>
    </source>
</evidence>
<proteinExistence type="inferred from homology"/>
<dbReference type="Gene3D" id="1.20.1070.10">
    <property type="entry name" value="Rhodopsin 7-helix transmembrane proteins"/>
    <property type="match status" value="1"/>
</dbReference>
<sequence length="506" mass="58596">MNKKENSSFIDDSRKDGRDEYLAKWEIALLTTILFVTVFGNSLVLFSIYLRRYRARKKLSRMYFFVMNLSIADLLTGLLNVLPQLAWDITYRFQGGLVLCKLVKFFQTFGPYLSSYILTATAIDRYHAICHPLSYCRFTSRKSKIMVYCAWSLSLILCIPQLFVFSYREVTPGIWDCWATFDIKFGERAYVTWYSLMVFLLPFIVLVYTYIGICVGVWQSNRMSGAADDRTYIRSVSGLARNRSSFISKAMINTIRQTIAVITLYVITSIPFIGCELWAVWDPEASKSSFVNGPTFTILALLNSLTSCVNPWIYLSFNQELCVILMNYFCNRHEYYGHGIYCTNTNDTSTRTSLMSRISRYAGSSENESNDEEYARSPILLDLDENSKQQELREMEHERDRERQRQDIVNHQETILPNVLSTADQHLQDQLSQSASDDPTVIRRQSLRRRWQDPNSLEERQQTSDNVLIIRVPEPEIIGGHPQLEILHETNIKSVQREPSQTEKAS</sequence>
<dbReference type="PROSITE" id="PS50262">
    <property type="entry name" value="G_PROTEIN_RECEP_F1_2"/>
    <property type="match status" value="1"/>
</dbReference>
<keyword evidence="9 10" id="KW-0807">Transducer</keyword>
<comment type="subcellular location">
    <subcellularLocation>
        <location evidence="1 10">Cell membrane</location>
        <topology evidence="1 10">Multi-pass membrane protein</topology>
    </subcellularLocation>
</comment>
<dbReference type="InterPro" id="IPR001817">
    <property type="entry name" value="Vasoprsn_rcpt"/>
</dbReference>
<dbReference type="Pfam" id="PF00001">
    <property type="entry name" value="7tm_1"/>
    <property type="match status" value="1"/>
</dbReference>
<evidence type="ECO:0000256" key="8">
    <source>
        <dbReference type="ARBA" id="ARBA00023180"/>
    </source>
</evidence>
<dbReference type="PANTHER" id="PTHR24241">
    <property type="entry name" value="NEUROPEPTIDE RECEPTOR-RELATED G-PROTEIN COUPLED RECEPTOR"/>
    <property type="match status" value="1"/>
</dbReference>
<dbReference type="AlphaFoldDB" id="A0A834PGD2"/>
<feature type="transmembrane region" description="Helical" evidence="10">
    <location>
        <begin position="102"/>
        <end position="124"/>
    </location>
</feature>
<evidence type="ECO:0000313" key="13">
    <source>
        <dbReference type="Proteomes" id="UP000600918"/>
    </source>
</evidence>
<dbReference type="InterPro" id="IPR000276">
    <property type="entry name" value="GPCR_Rhodpsn"/>
</dbReference>
<comment type="similarity">
    <text evidence="10">Belongs to the G-protein coupled receptor 1 family. Vasopressin/oxytocin receptor subfamily.</text>
</comment>
<dbReference type="GO" id="GO:0005000">
    <property type="term" value="F:vasopressin receptor activity"/>
    <property type="evidence" value="ECO:0007669"/>
    <property type="project" value="InterPro"/>
</dbReference>
<accession>A0A834PGD2</accession>
<dbReference type="EMBL" id="JACSDY010000001">
    <property type="protein sequence ID" value="KAF7439194.1"/>
    <property type="molecule type" value="Genomic_DNA"/>
</dbReference>
<dbReference type="PRINTS" id="PR00237">
    <property type="entry name" value="GPCRRHODOPSN"/>
</dbReference>
<feature type="transmembrane region" description="Helical" evidence="10">
    <location>
        <begin position="145"/>
        <end position="165"/>
    </location>
</feature>
<evidence type="ECO:0000256" key="7">
    <source>
        <dbReference type="ARBA" id="ARBA00023170"/>
    </source>
</evidence>
<evidence type="ECO:0000259" key="11">
    <source>
        <dbReference type="PROSITE" id="PS50262"/>
    </source>
</evidence>
<evidence type="ECO:0000256" key="4">
    <source>
        <dbReference type="ARBA" id="ARBA00022989"/>
    </source>
</evidence>
<feature type="domain" description="G-protein coupled receptors family 1 profile" evidence="11">
    <location>
        <begin position="40"/>
        <end position="314"/>
    </location>
</feature>
<dbReference type="PROSITE" id="PS00237">
    <property type="entry name" value="G_PROTEIN_RECEP_F1_1"/>
    <property type="match status" value="1"/>
</dbReference>
<keyword evidence="6 10" id="KW-0472">Membrane</keyword>
<dbReference type="PANTHER" id="PTHR24241:SF161">
    <property type="entry name" value="G-PROTEIN COUPLED RECEPTORS FAMILY 1 PROFILE DOMAIN-CONTAINING PROTEIN"/>
    <property type="match status" value="1"/>
</dbReference>
<organism evidence="12 13">
    <name type="scientific">Vespula pensylvanica</name>
    <name type="common">Western yellow jacket</name>
    <name type="synonym">Wasp</name>
    <dbReference type="NCBI Taxonomy" id="30213"/>
    <lineage>
        <taxon>Eukaryota</taxon>
        <taxon>Metazoa</taxon>
        <taxon>Ecdysozoa</taxon>
        <taxon>Arthropoda</taxon>
        <taxon>Hexapoda</taxon>
        <taxon>Insecta</taxon>
        <taxon>Pterygota</taxon>
        <taxon>Neoptera</taxon>
        <taxon>Endopterygota</taxon>
        <taxon>Hymenoptera</taxon>
        <taxon>Apocrita</taxon>
        <taxon>Aculeata</taxon>
        <taxon>Vespoidea</taxon>
        <taxon>Vespidae</taxon>
        <taxon>Vespinae</taxon>
        <taxon>Vespula</taxon>
    </lineage>
</organism>
<keyword evidence="5 10" id="KW-0297">G-protein coupled receptor</keyword>
<keyword evidence="3 10" id="KW-0812">Transmembrane</keyword>
<dbReference type="GO" id="GO:0005886">
    <property type="term" value="C:plasma membrane"/>
    <property type="evidence" value="ECO:0007669"/>
    <property type="project" value="UniProtKB-SubCell"/>
</dbReference>
<feature type="transmembrane region" description="Helical" evidence="10">
    <location>
        <begin position="193"/>
        <end position="218"/>
    </location>
</feature>
<feature type="transmembrane region" description="Helical" evidence="10">
    <location>
        <begin position="296"/>
        <end position="317"/>
    </location>
</feature>
<dbReference type="SUPFAM" id="SSF81321">
    <property type="entry name" value="Family A G protein-coupled receptor-like"/>
    <property type="match status" value="1"/>
</dbReference>
<feature type="transmembrane region" description="Helical" evidence="10">
    <location>
        <begin position="27"/>
        <end position="50"/>
    </location>
</feature>
<evidence type="ECO:0000256" key="3">
    <source>
        <dbReference type="ARBA" id="ARBA00022692"/>
    </source>
</evidence>
<feature type="transmembrane region" description="Helical" evidence="10">
    <location>
        <begin position="259"/>
        <end position="281"/>
    </location>
</feature>
<evidence type="ECO:0000256" key="5">
    <source>
        <dbReference type="ARBA" id="ARBA00023040"/>
    </source>
</evidence>
<dbReference type="GO" id="GO:0042277">
    <property type="term" value="F:peptide binding"/>
    <property type="evidence" value="ECO:0007669"/>
    <property type="project" value="TreeGrafter"/>
</dbReference>
<dbReference type="Proteomes" id="UP000600918">
    <property type="component" value="Unassembled WGS sequence"/>
</dbReference>
<keyword evidence="2" id="KW-1003">Cell membrane</keyword>
<evidence type="ECO:0000256" key="10">
    <source>
        <dbReference type="RuleBase" id="RU046427"/>
    </source>
</evidence>
<keyword evidence="13" id="KW-1185">Reference proteome</keyword>